<comment type="caution">
    <text evidence="19">The sequence shown here is derived from an EMBL/GenBank/DDBJ whole genome shotgun (WGS) entry which is preliminary data.</text>
</comment>
<dbReference type="SUPFAM" id="SSF51905">
    <property type="entry name" value="FAD/NAD(P)-binding domain"/>
    <property type="match status" value="1"/>
</dbReference>
<evidence type="ECO:0000256" key="9">
    <source>
        <dbReference type="ARBA" id="ARBA00023027"/>
    </source>
</evidence>
<feature type="binding site" evidence="14">
    <location>
        <position position="278"/>
    </location>
    <ligand>
        <name>NAD(+)</name>
        <dbReference type="ChEBI" id="CHEBI:57540"/>
    </ligand>
</feature>
<comment type="similarity">
    <text evidence="2 16">Belongs to the class-I pyridine nucleotide-disulfide oxidoreductase family.</text>
</comment>
<keyword evidence="11 16" id="KW-0676">Redox-active center</keyword>
<evidence type="ECO:0000256" key="7">
    <source>
        <dbReference type="ARBA" id="ARBA00022827"/>
    </source>
</evidence>
<keyword evidence="5" id="KW-0963">Cytoplasm</keyword>
<evidence type="ECO:0000313" key="19">
    <source>
        <dbReference type="EMBL" id="MBS7824533.1"/>
    </source>
</evidence>
<dbReference type="InterPro" id="IPR012999">
    <property type="entry name" value="Pyr_OxRdtase_I_AS"/>
</dbReference>
<name>A0AB35BX15_9GAMM</name>
<comment type="catalytic activity">
    <reaction evidence="12 16">
        <text>N(6)-[(R)-dihydrolipoyl]-L-lysyl-[protein] + NAD(+) = N(6)-[(R)-lipoyl]-L-lysyl-[protein] + NADH + H(+)</text>
        <dbReference type="Rhea" id="RHEA:15045"/>
        <dbReference type="Rhea" id="RHEA-COMP:10474"/>
        <dbReference type="Rhea" id="RHEA-COMP:10475"/>
        <dbReference type="ChEBI" id="CHEBI:15378"/>
        <dbReference type="ChEBI" id="CHEBI:57540"/>
        <dbReference type="ChEBI" id="CHEBI:57945"/>
        <dbReference type="ChEBI" id="CHEBI:83099"/>
        <dbReference type="ChEBI" id="CHEBI:83100"/>
        <dbReference type="EC" id="1.8.1.4"/>
    </reaction>
</comment>
<dbReference type="FunFam" id="3.30.390.30:FF:000001">
    <property type="entry name" value="Dihydrolipoyl dehydrogenase"/>
    <property type="match status" value="1"/>
</dbReference>
<evidence type="ECO:0000256" key="10">
    <source>
        <dbReference type="ARBA" id="ARBA00023157"/>
    </source>
</evidence>
<dbReference type="GO" id="GO:0004148">
    <property type="term" value="F:dihydrolipoyl dehydrogenase (NADH) activity"/>
    <property type="evidence" value="ECO:0007669"/>
    <property type="project" value="UniProtKB-EC"/>
</dbReference>
<evidence type="ECO:0000256" key="13">
    <source>
        <dbReference type="PIRSR" id="PIRSR000350-2"/>
    </source>
</evidence>
<gene>
    <name evidence="19" type="primary">lpdA</name>
    <name evidence="19" type="ORF">J7561_04870</name>
</gene>
<dbReference type="EMBL" id="JAGIBU010000003">
    <property type="protein sequence ID" value="MBS7824533.1"/>
    <property type="molecule type" value="Genomic_DNA"/>
</dbReference>
<evidence type="ECO:0000256" key="14">
    <source>
        <dbReference type="PIRSR" id="PIRSR000350-3"/>
    </source>
</evidence>
<dbReference type="InterPro" id="IPR004099">
    <property type="entry name" value="Pyr_nucl-diS_OxRdtase_dimer"/>
</dbReference>
<evidence type="ECO:0000256" key="5">
    <source>
        <dbReference type="ARBA" id="ARBA00022490"/>
    </source>
</evidence>
<dbReference type="GO" id="GO:0050660">
    <property type="term" value="F:flavin adenine dinucleotide binding"/>
    <property type="evidence" value="ECO:0007669"/>
    <property type="project" value="InterPro"/>
</dbReference>
<feature type="binding site" evidence="14">
    <location>
        <position position="318"/>
    </location>
    <ligand>
        <name>FAD</name>
        <dbReference type="ChEBI" id="CHEBI:57692"/>
    </ligand>
</feature>
<dbReference type="InterPro" id="IPR050151">
    <property type="entry name" value="Class-I_Pyr_Nuc-Dis_Oxidored"/>
</dbReference>
<dbReference type="Pfam" id="PF07992">
    <property type="entry name" value="Pyr_redox_2"/>
    <property type="match status" value="1"/>
</dbReference>
<dbReference type="GeneID" id="58263984"/>
<keyword evidence="7 14" id="KW-0274">FAD</keyword>
<feature type="binding site" evidence="14">
    <location>
        <begin position="324"/>
        <end position="327"/>
    </location>
    <ligand>
        <name>FAD</name>
        <dbReference type="ChEBI" id="CHEBI:57692"/>
    </ligand>
</feature>
<evidence type="ECO:0000259" key="17">
    <source>
        <dbReference type="Pfam" id="PF02852"/>
    </source>
</evidence>
<dbReference type="Gene3D" id="3.30.390.30">
    <property type="match status" value="1"/>
</dbReference>
<dbReference type="PANTHER" id="PTHR22912">
    <property type="entry name" value="DISULFIDE OXIDOREDUCTASE"/>
    <property type="match status" value="1"/>
</dbReference>
<dbReference type="InterPro" id="IPR036188">
    <property type="entry name" value="FAD/NAD-bd_sf"/>
</dbReference>
<evidence type="ECO:0000313" key="20">
    <source>
        <dbReference type="Proteomes" id="UP000680020"/>
    </source>
</evidence>
<comment type="miscellaneous">
    <text evidence="16">The active site is a redox-active disulfide bond.</text>
</comment>
<dbReference type="Proteomes" id="UP000680020">
    <property type="component" value="Unassembled WGS sequence"/>
</dbReference>
<feature type="binding site" evidence="14">
    <location>
        <position position="211"/>
    </location>
    <ligand>
        <name>NAD(+)</name>
        <dbReference type="ChEBI" id="CHEBI:57540"/>
    </ligand>
</feature>
<feature type="domain" description="Pyridine nucleotide-disulphide oxidoreductase dimerisation" evidence="17">
    <location>
        <begin position="352"/>
        <end position="461"/>
    </location>
</feature>
<dbReference type="PRINTS" id="PR00411">
    <property type="entry name" value="PNDRDTASEI"/>
</dbReference>
<feature type="binding site" evidence="14">
    <location>
        <position position="58"/>
    </location>
    <ligand>
        <name>FAD</name>
        <dbReference type="ChEBI" id="CHEBI:57692"/>
    </ligand>
</feature>
<dbReference type="Pfam" id="PF02852">
    <property type="entry name" value="Pyr_redox_dim"/>
    <property type="match status" value="1"/>
</dbReference>
<dbReference type="SUPFAM" id="SSF55424">
    <property type="entry name" value="FAD/NAD-linked reductases, dimerisation (C-terminal) domain"/>
    <property type="match status" value="1"/>
</dbReference>
<evidence type="ECO:0000256" key="8">
    <source>
        <dbReference type="ARBA" id="ARBA00023002"/>
    </source>
</evidence>
<keyword evidence="10" id="KW-1015">Disulfide bond</keyword>
<feature type="disulfide bond" description="Redox-active" evidence="15">
    <location>
        <begin position="49"/>
        <end position="54"/>
    </location>
</feature>
<evidence type="ECO:0000256" key="1">
    <source>
        <dbReference type="ARBA" id="ARBA00004496"/>
    </source>
</evidence>
<evidence type="ECO:0000259" key="18">
    <source>
        <dbReference type="Pfam" id="PF07992"/>
    </source>
</evidence>
<evidence type="ECO:0000256" key="2">
    <source>
        <dbReference type="ARBA" id="ARBA00007532"/>
    </source>
</evidence>
<dbReference type="InterPro" id="IPR001100">
    <property type="entry name" value="Pyr_nuc-diS_OxRdtase"/>
</dbReference>
<accession>A0AB35BX15</accession>
<proteinExistence type="inferred from homology"/>
<organism evidence="19 20">
    <name type="scientific">Wohlfahrtiimonas chitiniclastica</name>
    <dbReference type="NCBI Taxonomy" id="400946"/>
    <lineage>
        <taxon>Bacteria</taxon>
        <taxon>Pseudomonadati</taxon>
        <taxon>Pseudomonadota</taxon>
        <taxon>Gammaproteobacteria</taxon>
        <taxon>Cardiobacteriales</taxon>
        <taxon>Ignatzschineriaceae</taxon>
        <taxon>Wohlfahrtiimonas</taxon>
    </lineage>
</organism>
<keyword evidence="8 16" id="KW-0560">Oxidoreductase</keyword>
<keyword evidence="9 14" id="KW-0520">NAD</keyword>
<evidence type="ECO:0000256" key="4">
    <source>
        <dbReference type="ARBA" id="ARBA00016961"/>
    </source>
</evidence>
<dbReference type="GO" id="GO:0006103">
    <property type="term" value="P:2-oxoglutarate metabolic process"/>
    <property type="evidence" value="ECO:0007669"/>
    <property type="project" value="TreeGrafter"/>
</dbReference>
<dbReference type="PRINTS" id="PR00368">
    <property type="entry name" value="FADPNR"/>
</dbReference>
<dbReference type="GO" id="GO:0005737">
    <property type="term" value="C:cytoplasm"/>
    <property type="evidence" value="ECO:0007669"/>
    <property type="project" value="UniProtKB-SubCell"/>
</dbReference>
<dbReference type="InterPro" id="IPR006258">
    <property type="entry name" value="Lipoamide_DH"/>
</dbReference>
<feature type="domain" description="FAD/NAD(P)-binding" evidence="18">
    <location>
        <begin position="5"/>
        <end position="333"/>
    </location>
</feature>
<evidence type="ECO:0000256" key="3">
    <source>
        <dbReference type="ARBA" id="ARBA00012608"/>
    </source>
</evidence>
<keyword evidence="14" id="KW-0547">Nucleotide-binding</keyword>
<feature type="binding site" evidence="14">
    <location>
        <position position="122"/>
    </location>
    <ligand>
        <name>FAD</name>
        <dbReference type="ChEBI" id="CHEBI:57692"/>
    </ligand>
</feature>
<feature type="active site" description="Proton acceptor" evidence="13">
    <location>
        <position position="450"/>
    </location>
</feature>
<dbReference type="AlphaFoldDB" id="A0AB35BX15"/>
<dbReference type="Gene3D" id="3.50.50.60">
    <property type="entry name" value="FAD/NAD(P)-binding domain"/>
    <property type="match status" value="2"/>
</dbReference>
<protein>
    <recommendedName>
        <fullName evidence="4 16">Dihydrolipoyl dehydrogenase</fullName>
        <ecNumber evidence="3 16">1.8.1.4</ecNumber>
    </recommendedName>
</protein>
<dbReference type="InterPro" id="IPR016156">
    <property type="entry name" value="FAD/NAD-linked_Rdtase_dimer_sf"/>
</dbReference>
<reference evidence="19" key="1">
    <citation type="submission" date="2021-03" db="EMBL/GenBank/DDBJ databases">
        <title>Identification and antibiotic profiling of Wohlfahrtiimonas chitiniclastica, an underestimated human pathogen.</title>
        <authorList>
            <person name="Kopf A."/>
            <person name="Bunk B."/>
            <person name="Coldewey S."/>
            <person name="Gunzer F."/>
            <person name="Riedel T."/>
            <person name="Schroettner P."/>
        </authorList>
    </citation>
    <scope>NUCLEOTIDE SEQUENCE</scope>
    <source>
        <strain evidence="19">DSM 100917</strain>
    </source>
</reference>
<evidence type="ECO:0000256" key="11">
    <source>
        <dbReference type="ARBA" id="ARBA00023284"/>
    </source>
</evidence>
<evidence type="ECO:0000256" key="12">
    <source>
        <dbReference type="ARBA" id="ARBA00049187"/>
    </source>
</evidence>
<feature type="binding site" evidence="14">
    <location>
        <begin position="188"/>
        <end position="195"/>
    </location>
    <ligand>
        <name>NAD(+)</name>
        <dbReference type="ChEBI" id="CHEBI:57540"/>
    </ligand>
</feature>
<dbReference type="PROSITE" id="PS00076">
    <property type="entry name" value="PYRIDINE_REDOX_1"/>
    <property type="match status" value="1"/>
</dbReference>
<dbReference type="PANTHER" id="PTHR22912:SF224">
    <property type="entry name" value="DIHYDROLIPOYL DEHYDROGENASE"/>
    <property type="match status" value="1"/>
</dbReference>
<comment type="cofactor">
    <cofactor evidence="14 16">
        <name>FAD</name>
        <dbReference type="ChEBI" id="CHEBI:57692"/>
    </cofactor>
    <text evidence="14 16">Binds 1 FAD per subunit.</text>
</comment>
<evidence type="ECO:0000256" key="16">
    <source>
        <dbReference type="RuleBase" id="RU003692"/>
    </source>
</evidence>
<evidence type="ECO:0000256" key="15">
    <source>
        <dbReference type="PIRSR" id="PIRSR000350-4"/>
    </source>
</evidence>
<sequence length="475" mass="50078">MAKKYDVIVIGGGPAGYVAAIRAAQLGLKTACVEKWLSPEGDPVLGGTCLNVGCIPSKALLESSHHFAYAKDGFSAHGIKMGGVGIDVEQMIARKDGIVKQLTGGIAQLFKANKIDWLQGEGTLFPERTVKVKDHMGEVSEYQADNIILAAGSTPIDIGAAPIDGKRVIDSAGALALTEVPKRLGVIGGGVIGLEMASVWSRLGSEVVIFEAMDSFLAGADAGIARDALRSFTKQGLDVRLGARVLSTVTSKKDVKVTYSNTEGEHAETFDYLLVAVGRTPYTTNLVDPSVDLVMDGPRVHVDGNCATNIPGVWAIGDLVRGPMLAHKGSEEGVAVAERIAGKYSFVDYDLVPFVIYTAPEIAWVGKTEQACKQEGLDIKVGSFPFAASGRARAMDAAEGQVKIIADAKSDKILGVHIFGPNASELIHEAVVGMSFDASAEDIARIMHAHPTLAESVKEAALAVHKEAIHAVNKK</sequence>
<comment type="subcellular location">
    <subcellularLocation>
        <location evidence="1">Cytoplasm</location>
    </subcellularLocation>
</comment>
<evidence type="ECO:0000256" key="6">
    <source>
        <dbReference type="ARBA" id="ARBA00022630"/>
    </source>
</evidence>
<dbReference type="InterPro" id="IPR023753">
    <property type="entry name" value="FAD/NAD-binding_dom"/>
</dbReference>
<dbReference type="EC" id="1.8.1.4" evidence="3 16"/>
<keyword evidence="6 16" id="KW-0285">Flavoprotein</keyword>
<dbReference type="PIRSF" id="PIRSF000350">
    <property type="entry name" value="Mercury_reductase_MerA"/>
    <property type="match status" value="1"/>
</dbReference>
<dbReference type="RefSeq" id="WP_008315828.1">
    <property type="nucleotide sequence ID" value="NZ_CP115969.1"/>
</dbReference>
<dbReference type="NCBIfam" id="TIGR01350">
    <property type="entry name" value="lipoamide_DH"/>
    <property type="match status" value="1"/>
</dbReference>